<dbReference type="Proteomes" id="UP000598146">
    <property type="component" value="Unassembled WGS sequence"/>
</dbReference>
<accession>A0A931G1L3</accession>
<reference evidence="1" key="1">
    <citation type="submission" date="2020-11" db="EMBL/GenBank/DDBJ databases">
        <title>Isolation and identification of active actinomycetes.</title>
        <authorList>
            <person name="Sun X."/>
        </authorList>
    </citation>
    <scope>NUCLEOTIDE SEQUENCE</scope>
    <source>
        <strain evidence="1">NEAU-A11</strain>
    </source>
</reference>
<evidence type="ECO:0000313" key="1">
    <source>
        <dbReference type="EMBL" id="MBG0568033.1"/>
    </source>
</evidence>
<name>A0A931G1L3_9ACTN</name>
<dbReference type="RefSeq" id="WP_196419807.1">
    <property type="nucleotide sequence ID" value="NZ_JADQTO010000033.1"/>
</dbReference>
<organism evidence="1 2">
    <name type="scientific">Actinoplanes aureus</name>
    <dbReference type="NCBI Taxonomy" id="2792083"/>
    <lineage>
        <taxon>Bacteria</taxon>
        <taxon>Bacillati</taxon>
        <taxon>Actinomycetota</taxon>
        <taxon>Actinomycetes</taxon>
        <taxon>Micromonosporales</taxon>
        <taxon>Micromonosporaceae</taxon>
        <taxon>Actinoplanes</taxon>
    </lineage>
</organism>
<proteinExistence type="predicted"/>
<evidence type="ECO:0000313" key="2">
    <source>
        <dbReference type="Proteomes" id="UP000598146"/>
    </source>
</evidence>
<comment type="caution">
    <text evidence="1">The sequence shown here is derived from an EMBL/GenBank/DDBJ whole genome shotgun (WGS) entry which is preliminary data.</text>
</comment>
<keyword evidence="2" id="KW-1185">Reference proteome</keyword>
<dbReference type="AlphaFoldDB" id="A0A931G1L3"/>
<sequence length="45" mass="5148">MQGRTSDPEREIPGELRTVMEEMGKLSLGEPVYFDLKQPSIRTPK</sequence>
<dbReference type="EMBL" id="JADQTO010000033">
    <property type="protein sequence ID" value="MBG0568033.1"/>
    <property type="molecule type" value="Genomic_DNA"/>
</dbReference>
<gene>
    <name evidence="1" type="ORF">I4J89_42035</name>
</gene>
<protein>
    <submittedName>
        <fullName evidence="1">Uncharacterized protein</fullName>
    </submittedName>
</protein>